<dbReference type="AlphaFoldDB" id="A0A1W0WRC7"/>
<comment type="caution">
    <text evidence="8">The sequence shown here is derived from an EMBL/GenBank/DDBJ whole genome shotgun (WGS) entry which is preliminary data.</text>
</comment>
<feature type="transmembrane region" description="Helical" evidence="5">
    <location>
        <begin position="585"/>
        <end position="607"/>
    </location>
</feature>
<evidence type="ECO:0000256" key="1">
    <source>
        <dbReference type="ARBA" id="ARBA00004370"/>
    </source>
</evidence>
<protein>
    <recommendedName>
        <fullName evidence="10">Receptor ligand binding region domain-containing protein</fullName>
    </recommendedName>
</protein>
<dbReference type="Gene3D" id="3.40.390.10">
    <property type="entry name" value="Collagenase (Catalytic Domain)"/>
    <property type="match status" value="1"/>
</dbReference>
<evidence type="ECO:0000256" key="3">
    <source>
        <dbReference type="ARBA" id="ARBA00022989"/>
    </source>
</evidence>
<organism evidence="8 9">
    <name type="scientific">Hypsibius exemplaris</name>
    <name type="common">Freshwater tardigrade</name>
    <dbReference type="NCBI Taxonomy" id="2072580"/>
    <lineage>
        <taxon>Eukaryota</taxon>
        <taxon>Metazoa</taxon>
        <taxon>Ecdysozoa</taxon>
        <taxon>Tardigrada</taxon>
        <taxon>Eutardigrada</taxon>
        <taxon>Parachela</taxon>
        <taxon>Hypsibioidea</taxon>
        <taxon>Hypsibiidae</taxon>
        <taxon>Hypsibius</taxon>
    </lineage>
</organism>
<dbReference type="EMBL" id="MTYJ01000057">
    <property type="protein sequence ID" value="OQV17761.1"/>
    <property type="molecule type" value="Genomic_DNA"/>
</dbReference>
<dbReference type="InterPro" id="IPR000718">
    <property type="entry name" value="Peptidase_M13"/>
</dbReference>
<keyword evidence="9" id="KW-1185">Reference proteome</keyword>
<comment type="subcellular location">
    <subcellularLocation>
        <location evidence="1">Membrane</location>
    </subcellularLocation>
</comment>
<dbReference type="GO" id="GO:0006508">
    <property type="term" value="P:proteolysis"/>
    <property type="evidence" value="ECO:0007669"/>
    <property type="project" value="InterPro"/>
</dbReference>
<dbReference type="Proteomes" id="UP000192578">
    <property type="component" value="Unassembled WGS sequence"/>
</dbReference>
<dbReference type="GO" id="GO:0016020">
    <property type="term" value="C:membrane"/>
    <property type="evidence" value="ECO:0007669"/>
    <property type="project" value="UniProtKB-SubCell"/>
</dbReference>
<feature type="domain" description="Peptidase M13 C-terminal" evidence="7">
    <location>
        <begin position="18"/>
        <end position="72"/>
    </location>
</feature>
<evidence type="ECO:0000313" key="8">
    <source>
        <dbReference type="EMBL" id="OQV17761.1"/>
    </source>
</evidence>
<reference evidence="9" key="1">
    <citation type="submission" date="2017-01" db="EMBL/GenBank/DDBJ databases">
        <title>Comparative genomics of anhydrobiosis in the tardigrade Hypsibius dujardini.</title>
        <authorList>
            <person name="Yoshida Y."/>
            <person name="Koutsovoulos G."/>
            <person name="Laetsch D."/>
            <person name="Stevens L."/>
            <person name="Kumar S."/>
            <person name="Horikawa D."/>
            <person name="Ishino K."/>
            <person name="Komine S."/>
            <person name="Tomita M."/>
            <person name="Blaxter M."/>
            <person name="Arakawa K."/>
        </authorList>
    </citation>
    <scope>NUCLEOTIDE SEQUENCE [LARGE SCALE GENOMIC DNA]</scope>
    <source>
        <strain evidence="9">Z151</strain>
    </source>
</reference>
<dbReference type="InterPro" id="IPR028082">
    <property type="entry name" value="Peripla_BP_I"/>
</dbReference>
<keyword evidence="3 5" id="KW-1133">Transmembrane helix</keyword>
<evidence type="ECO:0000259" key="6">
    <source>
        <dbReference type="Pfam" id="PF01094"/>
    </source>
</evidence>
<keyword evidence="4 5" id="KW-0472">Membrane</keyword>
<accession>A0A1W0WRC7</accession>
<proteinExistence type="predicted"/>
<evidence type="ECO:0000259" key="7">
    <source>
        <dbReference type="Pfam" id="PF01431"/>
    </source>
</evidence>
<evidence type="ECO:0000256" key="5">
    <source>
        <dbReference type="SAM" id="Phobius"/>
    </source>
</evidence>
<dbReference type="InterPro" id="IPR018497">
    <property type="entry name" value="Peptidase_M13_C"/>
</dbReference>
<keyword evidence="2 5" id="KW-0812">Transmembrane</keyword>
<name>A0A1W0WRC7_HYPEX</name>
<dbReference type="Pfam" id="PF01094">
    <property type="entry name" value="ANF_receptor"/>
    <property type="match status" value="1"/>
</dbReference>
<dbReference type="SUPFAM" id="SSF55486">
    <property type="entry name" value="Metalloproteases ('zincins'), catalytic domain"/>
    <property type="match status" value="1"/>
</dbReference>
<dbReference type="Gene3D" id="3.40.50.2300">
    <property type="match status" value="1"/>
</dbReference>
<dbReference type="InterPro" id="IPR001828">
    <property type="entry name" value="ANF_lig-bd_rcpt"/>
</dbReference>
<evidence type="ECO:0000256" key="4">
    <source>
        <dbReference type="ARBA" id="ARBA00023136"/>
    </source>
</evidence>
<dbReference type="SUPFAM" id="SSF53822">
    <property type="entry name" value="Periplasmic binding protein-like I"/>
    <property type="match status" value="1"/>
</dbReference>
<evidence type="ECO:0000313" key="9">
    <source>
        <dbReference type="Proteomes" id="UP000192578"/>
    </source>
</evidence>
<gene>
    <name evidence="8" type="ORF">BV898_08218</name>
</gene>
<dbReference type="Pfam" id="PF01431">
    <property type="entry name" value="Peptidase_M13"/>
    <property type="match status" value="1"/>
</dbReference>
<evidence type="ECO:0000256" key="2">
    <source>
        <dbReference type="ARBA" id="ARBA00022692"/>
    </source>
</evidence>
<dbReference type="PROSITE" id="PS51885">
    <property type="entry name" value="NEPRILYSIN"/>
    <property type="match status" value="1"/>
</dbReference>
<evidence type="ECO:0008006" key="10">
    <source>
        <dbReference type="Google" id="ProtNLM"/>
    </source>
</evidence>
<dbReference type="GO" id="GO:0004222">
    <property type="term" value="F:metalloendopeptidase activity"/>
    <property type="evidence" value="ECO:0007669"/>
    <property type="project" value="InterPro"/>
</dbReference>
<feature type="domain" description="Receptor ligand binding region" evidence="6">
    <location>
        <begin position="225"/>
        <end position="516"/>
    </location>
</feature>
<sequence>MALVTTDTDGILGVLRTNTHFRHSTTKVVSKYSAYTLPDGPVDGDLTHAENISDCAGLRVAFDAFCSTTAANSSGSLLRSSYTLDQFRVVGAAGAAYHCSLGSRMNPGKKICHVSRLARTIIFGWMTWTLIYPSANSESLSFVGVNVGIGTFAAGPAVVDPVFSFALQQKSITFPATFRNMAWTNESSNTESSCTIGGREAVLKLLSSVYDGHIRRKGRQSIILTGVNCHITFFPVADMARELDLLVGTCGATDLAPTERKRFPTLLSFSQADMAAYYSATLTLIRKFKWKYIAVINDNLSGNDFGPKSRAICAGIIATLFKIAPEVNYLEIQTDSARTGHDWNTTLISASDYSHVIVCCTLTEQLHHMLVTASKLGMAEGQYVFLFVYVQQAPGYNPPIRSLLAPPGGSMNEAFWKILSNLLIIRSPPADWMRLRQLTGKIERSMGPLRGQATATESNLNELVVICTEVVDVIAQILDENAKTAGSSIDSGGSRLAQQIYNRSFYSALTDTEVVFGKVGIRKNFPQVRQFDKKLNDFKIVMQFDSETVEFKLVDGGINWATGIAPVDRPSFLTEELRRLQQARVLTVAVGAASTILIIGITVLGTWRIWHRTKLRQIWWIVPREQLRFRNSLKGSLKQRLLRTFAPCVTVRPTE</sequence>
<dbReference type="InterPro" id="IPR024079">
    <property type="entry name" value="MetalloPept_cat_dom_sf"/>
</dbReference>